<dbReference type="InterPro" id="IPR015854">
    <property type="entry name" value="ABC_transpr_LolD-like"/>
</dbReference>
<accession>A0A517IDQ6</accession>
<dbReference type="InterPro" id="IPR027417">
    <property type="entry name" value="P-loop_NTPase"/>
</dbReference>
<feature type="domain" description="ABC transporter" evidence="4">
    <location>
        <begin position="2"/>
        <end position="238"/>
    </location>
</feature>
<dbReference type="InterPro" id="IPR017871">
    <property type="entry name" value="ABC_transporter-like_CS"/>
</dbReference>
<reference evidence="5 6" key="1">
    <citation type="submission" date="2019-07" db="EMBL/GenBank/DDBJ databases">
        <title>Characterization of Brevibacillus brevis HK544, as a potential biocontrol agent.</title>
        <authorList>
            <person name="Kim H."/>
        </authorList>
    </citation>
    <scope>NUCLEOTIDE SEQUENCE [LARGE SCALE GENOMIC DNA]</scope>
    <source>
        <strain evidence="5 6">HK544</strain>
    </source>
</reference>
<keyword evidence="3 5" id="KW-0067">ATP-binding</keyword>
<dbReference type="GO" id="GO:0022857">
    <property type="term" value="F:transmembrane transporter activity"/>
    <property type="evidence" value="ECO:0007669"/>
    <property type="project" value="TreeGrafter"/>
</dbReference>
<dbReference type="PANTHER" id="PTHR24220">
    <property type="entry name" value="IMPORT ATP-BINDING PROTEIN"/>
    <property type="match status" value="1"/>
</dbReference>
<sequence>MLHIEELTKQYKTDELELFALQNVNIHVAQGEFVAIVGPSGSGKSTFMNMLGCLDRPTSGSYVLDGIDVTQLKDSGLAQVRNQKIGFVFQSFHLLPRATSLRNVELPMMYAGVGMTERKKRAKAALQRVGLGQRMDHKPTQLSGGQRQRVAIARALVNRPAILLADEPTGNLDSRSSIEIMAIFQELHAQGVTILLVTHEADIAQHAERVITFRDGHIIRDERVEKRLFATASEEVILT</sequence>
<dbReference type="PROSITE" id="PS50893">
    <property type="entry name" value="ABC_TRANSPORTER_2"/>
    <property type="match status" value="1"/>
</dbReference>
<dbReference type="InterPro" id="IPR017911">
    <property type="entry name" value="MacB-like_ATP-bd"/>
</dbReference>
<dbReference type="EMBL" id="CP042161">
    <property type="protein sequence ID" value="QDS37015.1"/>
    <property type="molecule type" value="Genomic_DNA"/>
</dbReference>
<keyword evidence="2" id="KW-0547">Nucleotide-binding</keyword>
<dbReference type="GO" id="GO:0005524">
    <property type="term" value="F:ATP binding"/>
    <property type="evidence" value="ECO:0007669"/>
    <property type="project" value="UniProtKB-KW"/>
</dbReference>
<evidence type="ECO:0000256" key="2">
    <source>
        <dbReference type="ARBA" id="ARBA00022741"/>
    </source>
</evidence>
<name>A0A517IDQ6_BREBE</name>
<dbReference type="Gene3D" id="3.40.50.300">
    <property type="entry name" value="P-loop containing nucleotide triphosphate hydrolases"/>
    <property type="match status" value="1"/>
</dbReference>
<evidence type="ECO:0000313" key="5">
    <source>
        <dbReference type="EMBL" id="QDS37015.1"/>
    </source>
</evidence>
<dbReference type="Pfam" id="PF00005">
    <property type="entry name" value="ABC_tran"/>
    <property type="match status" value="1"/>
</dbReference>
<dbReference type="FunFam" id="3.40.50.300:FF:000032">
    <property type="entry name" value="Export ABC transporter ATP-binding protein"/>
    <property type="match status" value="1"/>
</dbReference>
<organism evidence="5 6">
    <name type="scientific">Brevibacillus brevis</name>
    <name type="common">Bacillus brevis</name>
    <dbReference type="NCBI Taxonomy" id="1393"/>
    <lineage>
        <taxon>Bacteria</taxon>
        <taxon>Bacillati</taxon>
        <taxon>Bacillota</taxon>
        <taxon>Bacilli</taxon>
        <taxon>Bacillales</taxon>
        <taxon>Paenibacillaceae</taxon>
        <taxon>Brevibacillus</taxon>
    </lineage>
</organism>
<evidence type="ECO:0000313" key="6">
    <source>
        <dbReference type="Proteomes" id="UP000317713"/>
    </source>
</evidence>
<dbReference type="GO" id="GO:0098796">
    <property type="term" value="C:membrane protein complex"/>
    <property type="evidence" value="ECO:0007669"/>
    <property type="project" value="UniProtKB-ARBA"/>
</dbReference>
<dbReference type="PROSITE" id="PS00211">
    <property type="entry name" value="ABC_TRANSPORTER_1"/>
    <property type="match status" value="1"/>
</dbReference>
<dbReference type="GO" id="GO:0016887">
    <property type="term" value="F:ATP hydrolysis activity"/>
    <property type="evidence" value="ECO:0007669"/>
    <property type="project" value="InterPro"/>
</dbReference>
<dbReference type="InterPro" id="IPR003593">
    <property type="entry name" value="AAA+_ATPase"/>
</dbReference>
<gene>
    <name evidence="5" type="ORF">FPS98_25385</name>
</gene>
<dbReference type="GO" id="GO:0005886">
    <property type="term" value="C:plasma membrane"/>
    <property type="evidence" value="ECO:0007669"/>
    <property type="project" value="TreeGrafter"/>
</dbReference>
<keyword evidence="1" id="KW-0813">Transport</keyword>
<dbReference type="Proteomes" id="UP000317713">
    <property type="component" value="Chromosome"/>
</dbReference>
<dbReference type="InterPro" id="IPR003439">
    <property type="entry name" value="ABC_transporter-like_ATP-bd"/>
</dbReference>
<evidence type="ECO:0000256" key="3">
    <source>
        <dbReference type="ARBA" id="ARBA00022840"/>
    </source>
</evidence>
<dbReference type="RefSeq" id="WP_144618476.1">
    <property type="nucleotide sequence ID" value="NZ_CP042161.1"/>
</dbReference>
<protein>
    <submittedName>
        <fullName evidence="5">ABC transporter ATP-binding protein</fullName>
    </submittedName>
</protein>
<dbReference type="CDD" id="cd03255">
    <property type="entry name" value="ABC_MJ0796_LolCDE_FtsE"/>
    <property type="match status" value="1"/>
</dbReference>
<dbReference type="PANTHER" id="PTHR24220:SF86">
    <property type="entry name" value="ABC TRANSPORTER ABCH.1"/>
    <property type="match status" value="1"/>
</dbReference>
<dbReference type="AlphaFoldDB" id="A0A517IDQ6"/>
<evidence type="ECO:0000256" key="1">
    <source>
        <dbReference type="ARBA" id="ARBA00022448"/>
    </source>
</evidence>
<proteinExistence type="predicted"/>
<evidence type="ECO:0000259" key="4">
    <source>
        <dbReference type="PROSITE" id="PS50893"/>
    </source>
</evidence>
<dbReference type="SMART" id="SM00382">
    <property type="entry name" value="AAA"/>
    <property type="match status" value="1"/>
</dbReference>
<dbReference type="SUPFAM" id="SSF52540">
    <property type="entry name" value="P-loop containing nucleoside triphosphate hydrolases"/>
    <property type="match status" value="1"/>
</dbReference>